<dbReference type="PROSITE" id="PS51257">
    <property type="entry name" value="PROKAR_LIPOPROTEIN"/>
    <property type="match status" value="1"/>
</dbReference>
<evidence type="ECO:0008006" key="3">
    <source>
        <dbReference type="Google" id="ProtNLM"/>
    </source>
</evidence>
<dbReference type="AlphaFoldDB" id="A0A8J3KSJ9"/>
<proteinExistence type="predicted"/>
<gene>
    <name evidence="1" type="ORF">Cco03nite_20920</name>
</gene>
<accession>A0A8J3KSJ9</accession>
<evidence type="ECO:0000313" key="2">
    <source>
        <dbReference type="Proteomes" id="UP000630887"/>
    </source>
</evidence>
<keyword evidence="2" id="KW-1185">Reference proteome</keyword>
<organism evidence="1 2">
    <name type="scientific">Catellatospora coxensis</name>
    <dbReference type="NCBI Taxonomy" id="310354"/>
    <lineage>
        <taxon>Bacteria</taxon>
        <taxon>Bacillati</taxon>
        <taxon>Actinomycetota</taxon>
        <taxon>Actinomycetes</taxon>
        <taxon>Micromonosporales</taxon>
        <taxon>Micromonosporaceae</taxon>
        <taxon>Catellatospora</taxon>
    </lineage>
</organism>
<sequence>MPIDGRRVGRRSGRGFRYAALAACGPLLVAMLAACGSSDPGTTAEADSAAGAGSEGLWDAYDRQKQNLAKCLNEKGLQVTYLGHDTLADFSGIPDGDPSPEMIECYEKWPALDAPVMEVPEKPSEERLREDREIAKCMRENGVPDWPDPDPNPAPIDGATLRQAKEDHKARMQQPAVKAAAKICMPDTSGLTGVG</sequence>
<dbReference type="Proteomes" id="UP000630887">
    <property type="component" value="Unassembled WGS sequence"/>
</dbReference>
<name>A0A8J3KSJ9_9ACTN</name>
<evidence type="ECO:0000313" key="1">
    <source>
        <dbReference type="EMBL" id="GIG05392.1"/>
    </source>
</evidence>
<dbReference type="RefSeq" id="WP_203691670.1">
    <property type="nucleotide sequence ID" value="NZ_BAAALC010000021.1"/>
</dbReference>
<dbReference type="EMBL" id="BONI01000014">
    <property type="protein sequence ID" value="GIG05392.1"/>
    <property type="molecule type" value="Genomic_DNA"/>
</dbReference>
<protein>
    <recommendedName>
        <fullName evidence="3">Lipoprotein</fullName>
    </recommendedName>
</protein>
<reference evidence="1 2" key="1">
    <citation type="submission" date="2021-01" db="EMBL/GenBank/DDBJ databases">
        <title>Whole genome shotgun sequence of Catellatospora coxensis NBRC 107359.</title>
        <authorList>
            <person name="Komaki H."/>
            <person name="Tamura T."/>
        </authorList>
    </citation>
    <scope>NUCLEOTIDE SEQUENCE [LARGE SCALE GENOMIC DNA]</scope>
    <source>
        <strain evidence="1 2">NBRC 107359</strain>
    </source>
</reference>
<comment type="caution">
    <text evidence="1">The sequence shown here is derived from an EMBL/GenBank/DDBJ whole genome shotgun (WGS) entry which is preliminary data.</text>
</comment>